<reference evidence="1" key="1">
    <citation type="journal article" date="2021" name="Proc. Natl. Acad. Sci. U.S.A.">
        <title>A Catalog of Tens of Thousands of Viruses from Human Metagenomes Reveals Hidden Associations with Chronic Diseases.</title>
        <authorList>
            <person name="Tisza M.J."/>
            <person name="Buck C.B."/>
        </authorList>
    </citation>
    <scope>NUCLEOTIDE SEQUENCE</scope>
    <source>
        <strain evidence="1">CtQJR51</strain>
    </source>
</reference>
<name>A0A8S5M3A8_9CAUD</name>
<proteinExistence type="predicted"/>
<organism evidence="1">
    <name type="scientific">Siphoviridae sp. ctQJR51</name>
    <dbReference type="NCBI Taxonomy" id="2826327"/>
    <lineage>
        <taxon>Viruses</taxon>
        <taxon>Duplodnaviria</taxon>
        <taxon>Heunggongvirae</taxon>
        <taxon>Uroviricota</taxon>
        <taxon>Caudoviricetes</taxon>
    </lineage>
</organism>
<protein>
    <submittedName>
        <fullName evidence="1">Uncharacterized protein</fullName>
    </submittedName>
</protein>
<evidence type="ECO:0000313" key="1">
    <source>
        <dbReference type="EMBL" id="DAD76714.1"/>
    </source>
</evidence>
<accession>A0A8S5M3A8</accession>
<sequence length="47" mass="5273">MDLAAPGGAESLYYRKEKSDWQGKDGAKRKRTAVRIAFFMGSGYTKE</sequence>
<dbReference type="EMBL" id="BK014807">
    <property type="protein sequence ID" value="DAD76719.1"/>
    <property type="molecule type" value="Genomic_DNA"/>
</dbReference>
<dbReference type="EMBL" id="BK014807">
    <property type="protein sequence ID" value="DAD76714.1"/>
    <property type="molecule type" value="Genomic_DNA"/>
</dbReference>